<dbReference type="InterPro" id="IPR036388">
    <property type="entry name" value="WH-like_DNA-bd_sf"/>
</dbReference>
<dbReference type="Proteomes" id="UP000255113">
    <property type="component" value="Unassembled WGS sequence"/>
</dbReference>
<dbReference type="Pfam" id="PF01380">
    <property type="entry name" value="SIS"/>
    <property type="match status" value="1"/>
</dbReference>
<evidence type="ECO:0000313" key="7">
    <source>
        <dbReference type="EMBL" id="TDP29691.1"/>
    </source>
</evidence>
<organism evidence="6 8">
    <name type="scientific">Avibacterium gallinarum</name>
    <name type="common">Pasteurella gallinarum</name>
    <dbReference type="NCBI Taxonomy" id="755"/>
    <lineage>
        <taxon>Bacteria</taxon>
        <taxon>Pseudomonadati</taxon>
        <taxon>Pseudomonadota</taxon>
        <taxon>Gammaproteobacteria</taxon>
        <taxon>Pasteurellales</taxon>
        <taxon>Pasteurellaceae</taxon>
        <taxon>Avibacterium</taxon>
    </lineage>
</organism>
<feature type="domain" description="HTH rpiR-type" evidence="4">
    <location>
        <begin position="8"/>
        <end position="84"/>
    </location>
</feature>
<keyword evidence="9" id="KW-1185">Reference proteome</keyword>
<dbReference type="AlphaFoldDB" id="A0A379AUS8"/>
<reference evidence="7 9" key="2">
    <citation type="submission" date="2019-03" db="EMBL/GenBank/DDBJ databases">
        <title>Genomic Encyclopedia of Type Strains, Phase IV (KMG-IV): sequencing the most valuable type-strain genomes for metagenomic binning, comparative biology and taxonomic classification.</title>
        <authorList>
            <person name="Goeker M."/>
        </authorList>
    </citation>
    <scope>NUCLEOTIDE SEQUENCE [LARGE SCALE GENOMIC DNA]</scope>
    <source>
        <strain evidence="7 9">DSM 17481</strain>
    </source>
</reference>
<proteinExistence type="predicted"/>
<dbReference type="GO" id="GO:0003700">
    <property type="term" value="F:DNA-binding transcription factor activity"/>
    <property type="evidence" value="ECO:0007669"/>
    <property type="project" value="InterPro"/>
</dbReference>
<protein>
    <submittedName>
        <fullName evidence="6">Putative HTH-type transcriptional regulator</fullName>
    </submittedName>
    <submittedName>
        <fullName evidence="7">RpiR family transcriptional regulator</fullName>
    </submittedName>
</protein>
<dbReference type="Pfam" id="PF01418">
    <property type="entry name" value="HTH_6"/>
    <property type="match status" value="1"/>
</dbReference>
<evidence type="ECO:0000259" key="5">
    <source>
        <dbReference type="PROSITE" id="PS51464"/>
    </source>
</evidence>
<evidence type="ECO:0000313" key="6">
    <source>
        <dbReference type="EMBL" id="SUB25730.1"/>
    </source>
</evidence>
<name>A0A379AUS8_AVIGA</name>
<dbReference type="GO" id="GO:0003677">
    <property type="term" value="F:DNA binding"/>
    <property type="evidence" value="ECO:0007669"/>
    <property type="project" value="UniProtKB-KW"/>
</dbReference>
<dbReference type="Gene3D" id="1.10.10.10">
    <property type="entry name" value="Winged helix-like DNA-binding domain superfamily/Winged helix DNA-binding domain"/>
    <property type="match status" value="1"/>
</dbReference>
<dbReference type="SUPFAM" id="SSF46689">
    <property type="entry name" value="Homeodomain-like"/>
    <property type="match status" value="1"/>
</dbReference>
<reference evidence="6 8" key="1">
    <citation type="submission" date="2018-06" db="EMBL/GenBank/DDBJ databases">
        <authorList>
            <consortium name="Pathogen Informatics"/>
            <person name="Doyle S."/>
        </authorList>
    </citation>
    <scope>NUCLEOTIDE SEQUENCE [LARGE SCALE GENOMIC DNA]</scope>
    <source>
        <strain evidence="6 8">NCTC11188</strain>
    </source>
</reference>
<dbReference type="Proteomes" id="UP000294683">
    <property type="component" value="Unassembled WGS sequence"/>
</dbReference>
<accession>A0A379AUS8</accession>
<keyword evidence="1" id="KW-0805">Transcription regulation</keyword>
<dbReference type="RefSeq" id="WP_103853868.1">
    <property type="nucleotide sequence ID" value="NZ_JBLOCT010000013.1"/>
</dbReference>
<dbReference type="Gene3D" id="3.40.50.10490">
    <property type="entry name" value="Glucose-6-phosphate isomerase like protein, domain 1"/>
    <property type="match status" value="1"/>
</dbReference>
<dbReference type="EMBL" id="UGSQ01000003">
    <property type="protein sequence ID" value="SUB25730.1"/>
    <property type="molecule type" value="Genomic_DNA"/>
</dbReference>
<feature type="domain" description="SIS" evidence="5">
    <location>
        <begin position="138"/>
        <end position="280"/>
    </location>
</feature>
<dbReference type="InterPro" id="IPR035472">
    <property type="entry name" value="RpiR-like_SIS"/>
</dbReference>
<dbReference type="InterPro" id="IPR047640">
    <property type="entry name" value="RpiR-like"/>
</dbReference>
<dbReference type="InterPro" id="IPR000281">
    <property type="entry name" value="HTH_RpiR"/>
</dbReference>
<dbReference type="PROSITE" id="PS51464">
    <property type="entry name" value="SIS"/>
    <property type="match status" value="1"/>
</dbReference>
<sequence>MQNNSQLVQLQNEIRARYDSLSKRLKQVAQYVLDNSNSVVFDTVATISERADVPPSTLIRFANAFGFSGFNEMKQIFRENLMEETANYTERLQLFRQLEPEQANQESAVDILNIFAQANYQALQQLASQTSEQEIQQAVEILNNANNIFIIGLKRSFSIASYLDYALHHLDCRSFLINGLGGMFDEQLNLVKEGDVVIAISFSPYAKETVDIMHTTANKGVKQIAITDSQISPLIAFSDVSFVIKEAQVRGFRSQCATMTLVQTLAIALALKKELPPLENK</sequence>
<dbReference type="GO" id="GO:0097367">
    <property type="term" value="F:carbohydrate derivative binding"/>
    <property type="evidence" value="ECO:0007669"/>
    <property type="project" value="InterPro"/>
</dbReference>
<dbReference type="CDD" id="cd05013">
    <property type="entry name" value="SIS_RpiR"/>
    <property type="match status" value="1"/>
</dbReference>
<dbReference type="InterPro" id="IPR046348">
    <property type="entry name" value="SIS_dom_sf"/>
</dbReference>
<dbReference type="PANTHER" id="PTHR30514">
    <property type="entry name" value="GLUCOKINASE"/>
    <property type="match status" value="1"/>
</dbReference>
<keyword evidence="2" id="KW-0238">DNA-binding</keyword>
<dbReference type="SUPFAM" id="SSF53697">
    <property type="entry name" value="SIS domain"/>
    <property type="match status" value="1"/>
</dbReference>
<gene>
    <name evidence="6" type="primary">ybbH_1</name>
    <name evidence="7" type="ORF">EV689_102220</name>
    <name evidence="6" type="ORF">NCTC11188_00046</name>
</gene>
<keyword evidence="3" id="KW-0804">Transcription</keyword>
<evidence type="ECO:0000256" key="2">
    <source>
        <dbReference type="ARBA" id="ARBA00023125"/>
    </source>
</evidence>
<dbReference type="InterPro" id="IPR009057">
    <property type="entry name" value="Homeodomain-like_sf"/>
</dbReference>
<evidence type="ECO:0000256" key="3">
    <source>
        <dbReference type="ARBA" id="ARBA00023163"/>
    </source>
</evidence>
<dbReference type="InterPro" id="IPR001347">
    <property type="entry name" value="SIS_dom"/>
</dbReference>
<evidence type="ECO:0000313" key="9">
    <source>
        <dbReference type="Proteomes" id="UP000294683"/>
    </source>
</evidence>
<evidence type="ECO:0000313" key="8">
    <source>
        <dbReference type="Proteomes" id="UP000255113"/>
    </source>
</evidence>
<dbReference type="EMBL" id="SNXJ01000002">
    <property type="protein sequence ID" value="TDP29691.1"/>
    <property type="molecule type" value="Genomic_DNA"/>
</dbReference>
<dbReference type="PROSITE" id="PS51071">
    <property type="entry name" value="HTH_RPIR"/>
    <property type="match status" value="1"/>
</dbReference>
<evidence type="ECO:0000256" key="1">
    <source>
        <dbReference type="ARBA" id="ARBA00023015"/>
    </source>
</evidence>
<evidence type="ECO:0000259" key="4">
    <source>
        <dbReference type="PROSITE" id="PS51071"/>
    </source>
</evidence>
<dbReference type="GO" id="GO:1901135">
    <property type="term" value="P:carbohydrate derivative metabolic process"/>
    <property type="evidence" value="ECO:0007669"/>
    <property type="project" value="InterPro"/>
</dbReference>
<dbReference type="PANTHER" id="PTHR30514:SF20">
    <property type="entry name" value="TRANSCRIPTIONAL REGULATOR"/>
    <property type="match status" value="1"/>
</dbReference>